<dbReference type="GO" id="GO:0005829">
    <property type="term" value="C:cytosol"/>
    <property type="evidence" value="ECO:0007669"/>
    <property type="project" value="TreeGrafter"/>
</dbReference>
<dbReference type="GO" id="GO:0016787">
    <property type="term" value="F:hydrolase activity"/>
    <property type="evidence" value="ECO:0007669"/>
    <property type="project" value="UniProtKB-KW"/>
</dbReference>
<dbReference type="Gene3D" id="3.40.50.300">
    <property type="entry name" value="P-loop containing nucleotide triphosphate hydrolases"/>
    <property type="match status" value="1"/>
</dbReference>
<evidence type="ECO:0000313" key="7">
    <source>
        <dbReference type="Proteomes" id="UP000326396"/>
    </source>
</evidence>
<evidence type="ECO:0000256" key="2">
    <source>
        <dbReference type="ARBA" id="ARBA00022801"/>
    </source>
</evidence>
<evidence type="ECO:0000256" key="1">
    <source>
        <dbReference type="ARBA" id="ARBA00022741"/>
    </source>
</evidence>
<comment type="caution">
    <text evidence="6">The sequence shown here is derived from an EMBL/GenBank/DDBJ whole genome shotgun (WGS) entry which is preliminary data.</text>
</comment>
<keyword evidence="1" id="KW-0547">Nucleotide-binding</keyword>
<dbReference type="EMBL" id="SZYD01000018">
    <property type="protein sequence ID" value="KAD2804378.1"/>
    <property type="molecule type" value="Genomic_DNA"/>
</dbReference>
<sequence length="721" mass="83194">MREGNQQVVLLALCSHTFISKKIIFSGTKQPAHRLKILLGFAGLKVVELHENLTQALHLDALELFRRQEIEFLIGLDIIGVQVVINYECLCDLTRQDVFIAAIYHLNEGLKVYVVVIDPKHANTLDRHFLPFWVFVNLELTCLVTYTPSIVTQMIVQEWEYQLTIACLYEYHDSVIDQNHWRKPKFSESSPLQLRKPKSSHSSVNFVKFILKMDKKQAKESTGKLRDLRSKKNKQSIPKLQKTTTSITSSIQHNSEDDFESPLPRFLQYDLQRRIRIRNSPLSLYTFIQSLNTKQKAAVNKIGFGSILELKITSLPTCLGHWLLANYDSTTCRINLGSHVIKIIPQLVKEVLGIPMGSTKLKELGKPSIRDLVVAEFRSQFPEDIVLPDIKDLVYANDVYQRQNPKKKKVPGISFNTKESLNELDAQLIDEQNIIKQESTDSKVKGKANVDKVKLPLTLVNKKRKKRNDDQEDLQVIKKKTKTKNENEELISSFIVKKNKTERSKGKKNNVYKKEKKTTTSKPKSAEEWVVTIEEKTKELDNFVKDVEFLIIKCFDEIEDDDKIFPPIEEWMSRLTKYKEMRKNEEKDDNDAAVNTLMVEGHKDKNEEDKKEESVKVQELNELSLSLVDEMIEAVDKVEADLEVKVDEDDDKIGALIANLEFLSSNEAKCQQTNKKSNEEKKTDDEVLFIKAEKPKNPVDRQKRIIKLSDALRSPYRQRIV</sequence>
<dbReference type="PANTHER" id="PTHR47959:SF14">
    <property type="entry name" value="DEAD-BOX ATP-DEPENDENT RNA HELICASE 28"/>
    <property type="match status" value="1"/>
</dbReference>
<keyword evidence="3" id="KW-0347">Helicase</keyword>
<dbReference type="InterPro" id="IPR027417">
    <property type="entry name" value="P-loop_NTPase"/>
</dbReference>
<evidence type="ECO:0000256" key="3">
    <source>
        <dbReference type="ARBA" id="ARBA00022806"/>
    </source>
</evidence>
<keyword evidence="5" id="KW-0175">Coiled coil</keyword>
<dbReference type="SUPFAM" id="SSF52540">
    <property type="entry name" value="P-loop containing nucleoside triphosphate hydrolases"/>
    <property type="match status" value="1"/>
</dbReference>
<dbReference type="GO" id="GO:0005524">
    <property type="term" value="F:ATP binding"/>
    <property type="evidence" value="ECO:0007669"/>
    <property type="project" value="UniProtKB-KW"/>
</dbReference>
<dbReference type="OrthoDB" id="1749738at2759"/>
<dbReference type="PANTHER" id="PTHR47959">
    <property type="entry name" value="ATP-DEPENDENT RNA HELICASE RHLE-RELATED"/>
    <property type="match status" value="1"/>
</dbReference>
<dbReference type="AlphaFoldDB" id="A0A5N6LS16"/>
<organism evidence="6 7">
    <name type="scientific">Mikania micrantha</name>
    <name type="common">bitter vine</name>
    <dbReference type="NCBI Taxonomy" id="192012"/>
    <lineage>
        <taxon>Eukaryota</taxon>
        <taxon>Viridiplantae</taxon>
        <taxon>Streptophyta</taxon>
        <taxon>Embryophyta</taxon>
        <taxon>Tracheophyta</taxon>
        <taxon>Spermatophyta</taxon>
        <taxon>Magnoliopsida</taxon>
        <taxon>eudicotyledons</taxon>
        <taxon>Gunneridae</taxon>
        <taxon>Pentapetalae</taxon>
        <taxon>asterids</taxon>
        <taxon>campanulids</taxon>
        <taxon>Asterales</taxon>
        <taxon>Asteraceae</taxon>
        <taxon>Asteroideae</taxon>
        <taxon>Heliantheae alliance</taxon>
        <taxon>Eupatorieae</taxon>
        <taxon>Mikania</taxon>
    </lineage>
</organism>
<name>A0A5N6LS16_9ASTR</name>
<accession>A0A5N6LS16</accession>
<keyword evidence="4" id="KW-0067">ATP-binding</keyword>
<evidence type="ECO:0000256" key="5">
    <source>
        <dbReference type="SAM" id="Coils"/>
    </source>
</evidence>
<keyword evidence="7" id="KW-1185">Reference proteome</keyword>
<dbReference type="Proteomes" id="UP000326396">
    <property type="component" value="Linkage Group LG8"/>
</dbReference>
<reference evidence="6 7" key="1">
    <citation type="submission" date="2019-05" db="EMBL/GenBank/DDBJ databases">
        <title>Mikania micrantha, genome provides insights into the molecular mechanism of rapid growth.</title>
        <authorList>
            <person name="Liu B."/>
        </authorList>
    </citation>
    <scope>NUCLEOTIDE SEQUENCE [LARGE SCALE GENOMIC DNA]</scope>
    <source>
        <strain evidence="6">NLD-2019</strain>
        <tissue evidence="6">Leaf</tissue>
    </source>
</reference>
<proteinExistence type="predicted"/>
<dbReference type="InterPro" id="IPR050079">
    <property type="entry name" value="DEAD_box_RNA_helicase"/>
</dbReference>
<dbReference type="GO" id="GO:0003724">
    <property type="term" value="F:RNA helicase activity"/>
    <property type="evidence" value="ECO:0007669"/>
    <property type="project" value="TreeGrafter"/>
</dbReference>
<evidence type="ECO:0008006" key="8">
    <source>
        <dbReference type="Google" id="ProtNLM"/>
    </source>
</evidence>
<feature type="coiled-coil region" evidence="5">
    <location>
        <begin position="568"/>
        <end position="623"/>
    </location>
</feature>
<evidence type="ECO:0000256" key="4">
    <source>
        <dbReference type="ARBA" id="ARBA00022840"/>
    </source>
</evidence>
<protein>
    <recommendedName>
        <fullName evidence="8">Helicase C-terminal domain-containing protein</fullName>
    </recommendedName>
</protein>
<gene>
    <name evidence="6" type="ORF">E3N88_37755</name>
</gene>
<keyword evidence="2" id="KW-0378">Hydrolase</keyword>
<evidence type="ECO:0000313" key="6">
    <source>
        <dbReference type="EMBL" id="KAD2804378.1"/>
    </source>
</evidence>